<evidence type="ECO:0000313" key="4">
    <source>
        <dbReference type="Proteomes" id="UP000198707"/>
    </source>
</evidence>
<evidence type="ECO:0000256" key="2">
    <source>
        <dbReference type="SAM" id="Phobius"/>
    </source>
</evidence>
<feature type="region of interest" description="Disordered" evidence="1">
    <location>
        <begin position="76"/>
        <end position="96"/>
    </location>
</feature>
<keyword evidence="2" id="KW-0472">Membrane</keyword>
<evidence type="ECO:0000313" key="3">
    <source>
        <dbReference type="EMBL" id="SEJ03695.1"/>
    </source>
</evidence>
<gene>
    <name evidence="3" type="ORF">SAMN05443287_102682</name>
</gene>
<dbReference type="STRING" id="1144548.SAMN05443287_102682"/>
<protein>
    <submittedName>
        <fullName evidence="3">Uncharacterized protein</fullName>
    </submittedName>
</protein>
<dbReference type="EMBL" id="FNYV01000002">
    <property type="protein sequence ID" value="SEJ03695.1"/>
    <property type="molecule type" value="Genomic_DNA"/>
</dbReference>
<feature type="transmembrane region" description="Helical" evidence="2">
    <location>
        <begin position="45"/>
        <end position="63"/>
    </location>
</feature>
<proteinExistence type="predicted"/>
<dbReference type="Proteomes" id="UP000198707">
    <property type="component" value="Unassembled WGS sequence"/>
</dbReference>
<keyword evidence="4" id="KW-1185">Reference proteome</keyword>
<evidence type="ECO:0000256" key="1">
    <source>
        <dbReference type="SAM" id="MobiDB-lite"/>
    </source>
</evidence>
<name>A0A1H6VUJ3_9ACTN</name>
<dbReference type="AlphaFoldDB" id="A0A1H6VUJ3"/>
<organism evidence="3 4">
    <name type="scientific">Micromonospora phaseoli</name>
    <dbReference type="NCBI Taxonomy" id="1144548"/>
    <lineage>
        <taxon>Bacteria</taxon>
        <taxon>Bacillati</taxon>
        <taxon>Actinomycetota</taxon>
        <taxon>Actinomycetes</taxon>
        <taxon>Micromonosporales</taxon>
        <taxon>Micromonosporaceae</taxon>
        <taxon>Micromonospora</taxon>
    </lineage>
</organism>
<reference evidence="4" key="1">
    <citation type="submission" date="2016-10" db="EMBL/GenBank/DDBJ databases">
        <authorList>
            <person name="Varghese N."/>
            <person name="Submissions S."/>
        </authorList>
    </citation>
    <scope>NUCLEOTIDE SEQUENCE [LARGE SCALE GENOMIC DNA]</scope>
    <source>
        <strain evidence="4">CGMCC 4.7038</strain>
    </source>
</reference>
<dbReference type="RefSeq" id="WP_092377286.1">
    <property type="nucleotide sequence ID" value="NZ_BOPI01000036.1"/>
</dbReference>
<feature type="transmembrane region" description="Helical" evidence="2">
    <location>
        <begin position="21"/>
        <end position="39"/>
    </location>
</feature>
<sequence length="96" mass="9867">MTPTVVPPRGRAQPAGPPGLLRLRVTLVALVVLAAAGTLVQVPVWGRLLLAAIAAAIPGAVAWQHGRAAARRLLGLPGGAAEPTRRTDAFPSRVRS</sequence>
<keyword evidence="2" id="KW-0812">Transmembrane</keyword>
<keyword evidence="2" id="KW-1133">Transmembrane helix</keyword>
<accession>A0A1H6VUJ3</accession>